<dbReference type="EnsemblMetazoa" id="XM_050644011.1">
    <property type="protein sequence ID" value="XP_050499968.1"/>
    <property type="gene ID" value="LOC126880240"/>
</dbReference>
<sequence>MHTHENGINNLCLGSLPGDRQGTSGAGAGRDSMRDVGGRVLRRRAPVIQSVTAQPQPQPQASQTTTRAPPAEGAALDHQPALTQAGRPRQRMKWTVSINENILRFYYKVTNLGQETIGYRQQLYAEFCRTYPDIQVSEQRVSDQYRVIIRNSLISEARRNTIRSEVEREIQNDVVIEDQVPVEVHEQIPELAIQETQPDNTKQENNELCDNLVSEMARAVQEFNGTNPLSRPPLPRINSCKKLGALLQIVNTEVLPNYVAEAHTLEYLHMLIYSAATAIANVMGVKIRTRRGTNNERTGHRIAPWEKRLLGKI</sequence>
<name>A0ABM5JPV5_DIAVI</name>
<feature type="compositionally biased region" description="Low complexity" evidence="1">
    <location>
        <begin position="52"/>
        <end position="71"/>
    </location>
</feature>
<keyword evidence="3" id="KW-1185">Reference proteome</keyword>
<dbReference type="Proteomes" id="UP001652700">
    <property type="component" value="Unplaced"/>
</dbReference>
<proteinExistence type="predicted"/>
<organism evidence="2 3">
    <name type="scientific">Diabrotica virgifera virgifera</name>
    <name type="common">western corn rootworm</name>
    <dbReference type="NCBI Taxonomy" id="50390"/>
    <lineage>
        <taxon>Eukaryota</taxon>
        <taxon>Metazoa</taxon>
        <taxon>Ecdysozoa</taxon>
        <taxon>Arthropoda</taxon>
        <taxon>Hexapoda</taxon>
        <taxon>Insecta</taxon>
        <taxon>Pterygota</taxon>
        <taxon>Neoptera</taxon>
        <taxon>Endopterygota</taxon>
        <taxon>Coleoptera</taxon>
        <taxon>Polyphaga</taxon>
        <taxon>Cucujiformia</taxon>
        <taxon>Chrysomeloidea</taxon>
        <taxon>Chrysomelidae</taxon>
        <taxon>Galerucinae</taxon>
        <taxon>Diabroticina</taxon>
        <taxon>Diabroticites</taxon>
        <taxon>Diabrotica</taxon>
    </lineage>
</organism>
<feature type="region of interest" description="Disordered" evidence="1">
    <location>
        <begin position="49"/>
        <end position="75"/>
    </location>
</feature>
<protein>
    <submittedName>
        <fullName evidence="2">Uncharacterized protein</fullName>
    </submittedName>
</protein>
<accession>A0ABM5JPV5</accession>
<evidence type="ECO:0000256" key="1">
    <source>
        <dbReference type="SAM" id="MobiDB-lite"/>
    </source>
</evidence>
<dbReference type="GeneID" id="126880240"/>
<dbReference type="RefSeq" id="XP_050499968.1">
    <property type="nucleotide sequence ID" value="XM_050644011.1"/>
</dbReference>
<evidence type="ECO:0000313" key="3">
    <source>
        <dbReference type="Proteomes" id="UP001652700"/>
    </source>
</evidence>
<evidence type="ECO:0000313" key="2">
    <source>
        <dbReference type="EnsemblMetazoa" id="XP_050499968.1"/>
    </source>
</evidence>
<feature type="region of interest" description="Disordered" evidence="1">
    <location>
        <begin position="1"/>
        <end position="35"/>
    </location>
</feature>
<reference evidence="2" key="1">
    <citation type="submission" date="2025-05" db="UniProtKB">
        <authorList>
            <consortium name="EnsemblMetazoa"/>
        </authorList>
    </citation>
    <scope>IDENTIFICATION</scope>
</reference>